<dbReference type="EMBL" id="CP000360">
    <property type="protein sequence ID" value="ABF39259.1"/>
    <property type="molecule type" value="Genomic_DNA"/>
</dbReference>
<dbReference type="STRING" id="204669.Acid345_0254"/>
<evidence type="ECO:0000256" key="1">
    <source>
        <dbReference type="SAM" id="SignalP"/>
    </source>
</evidence>
<sequence length="152" mass="16816">MKRLTLGVLLLLFLSVWGRSQECTSKVQGFLDHSGYAIKVLTPCQSWMATDVLSVPKGDGLSGVMLFAEGDDFVIVGTVIRTKAKLNLSSDLLDKLMHFNDDLTFVKVGIDRKGDLFIREELRADTVTAEQFKDSVKRIIAGSNKVYATLSE</sequence>
<evidence type="ECO:0008006" key="4">
    <source>
        <dbReference type="Google" id="ProtNLM"/>
    </source>
</evidence>
<name>Q1IV41_KORVE</name>
<gene>
    <name evidence="2" type="ordered locus">Acid345_0254</name>
</gene>
<feature type="signal peptide" evidence="1">
    <location>
        <begin position="1"/>
        <end position="20"/>
    </location>
</feature>
<accession>Q1IV41</accession>
<dbReference type="EnsemblBacteria" id="ABF39259">
    <property type="protein sequence ID" value="ABF39259"/>
    <property type="gene ID" value="Acid345_0254"/>
</dbReference>
<dbReference type="KEGG" id="aba:Acid345_0254"/>
<protein>
    <recommendedName>
        <fullName evidence="4">YbjN domain-containing protein</fullName>
    </recommendedName>
</protein>
<keyword evidence="1" id="KW-0732">Signal</keyword>
<organism evidence="2 3">
    <name type="scientific">Koribacter versatilis (strain Ellin345)</name>
    <dbReference type="NCBI Taxonomy" id="204669"/>
    <lineage>
        <taxon>Bacteria</taxon>
        <taxon>Pseudomonadati</taxon>
        <taxon>Acidobacteriota</taxon>
        <taxon>Terriglobia</taxon>
        <taxon>Terriglobales</taxon>
        <taxon>Candidatus Korobacteraceae</taxon>
        <taxon>Candidatus Korobacter</taxon>
    </lineage>
</organism>
<dbReference type="InterPro" id="IPR019660">
    <property type="entry name" value="Put_sensory_transdc_reg_YbjN"/>
</dbReference>
<dbReference type="AlphaFoldDB" id="Q1IV41"/>
<evidence type="ECO:0000313" key="3">
    <source>
        <dbReference type="Proteomes" id="UP000002432"/>
    </source>
</evidence>
<dbReference type="Pfam" id="PF10722">
    <property type="entry name" value="YbjN"/>
    <property type="match status" value="1"/>
</dbReference>
<proteinExistence type="predicted"/>
<feature type="chain" id="PRO_5004191388" description="YbjN domain-containing protein" evidence="1">
    <location>
        <begin position="21"/>
        <end position="152"/>
    </location>
</feature>
<dbReference type="HOGENOM" id="CLU_1719940_0_0_0"/>
<dbReference type="RefSeq" id="WP_011521061.1">
    <property type="nucleotide sequence ID" value="NC_008009.1"/>
</dbReference>
<dbReference type="Proteomes" id="UP000002432">
    <property type="component" value="Chromosome"/>
</dbReference>
<keyword evidence="3" id="KW-1185">Reference proteome</keyword>
<reference evidence="2 3" key="1">
    <citation type="journal article" date="2009" name="Appl. Environ. Microbiol.">
        <title>Three genomes from the phylum Acidobacteria provide insight into the lifestyles of these microorganisms in soils.</title>
        <authorList>
            <person name="Ward N.L."/>
            <person name="Challacombe J.F."/>
            <person name="Janssen P.H."/>
            <person name="Henrissat B."/>
            <person name="Coutinho P.M."/>
            <person name="Wu M."/>
            <person name="Xie G."/>
            <person name="Haft D.H."/>
            <person name="Sait M."/>
            <person name="Badger J."/>
            <person name="Barabote R.D."/>
            <person name="Bradley B."/>
            <person name="Brettin T.S."/>
            <person name="Brinkac L.M."/>
            <person name="Bruce D."/>
            <person name="Creasy T."/>
            <person name="Daugherty S.C."/>
            <person name="Davidsen T.M."/>
            <person name="DeBoy R.T."/>
            <person name="Detter J.C."/>
            <person name="Dodson R.J."/>
            <person name="Durkin A.S."/>
            <person name="Ganapathy A."/>
            <person name="Gwinn-Giglio M."/>
            <person name="Han C.S."/>
            <person name="Khouri H."/>
            <person name="Kiss H."/>
            <person name="Kothari S.P."/>
            <person name="Madupu R."/>
            <person name="Nelson K.E."/>
            <person name="Nelson W.C."/>
            <person name="Paulsen I."/>
            <person name="Penn K."/>
            <person name="Ren Q."/>
            <person name="Rosovitz M.J."/>
            <person name="Selengut J.D."/>
            <person name="Shrivastava S."/>
            <person name="Sullivan S.A."/>
            <person name="Tapia R."/>
            <person name="Thompson L.S."/>
            <person name="Watkins K.L."/>
            <person name="Yang Q."/>
            <person name="Yu C."/>
            <person name="Zafar N."/>
            <person name="Zhou L."/>
            <person name="Kuske C.R."/>
        </authorList>
    </citation>
    <scope>NUCLEOTIDE SEQUENCE [LARGE SCALE GENOMIC DNA]</scope>
    <source>
        <strain evidence="2 3">Ellin345</strain>
    </source>
</reference>
<evidence type="ECO:0000313" key="2">
    <source>
        <dbReference type="EMBL" id="ABF39259.1"/>
    </source>
</evidence>